<feature type="domain" description="Protein kinase" evidence="15">
    <location>
        <begin position="16"/>
        <end position="249"/>
    </location>
</feature>
<feature type="binding site" evidence="12 13">
    <location>
        <position position="45"/>
    </location>
    <ligand>
        <name>ATP</name>
        <dbReference type="ChEBI" id="CHEBI:30616"/>
    </ligand>
</feature>
<dbReference type="SUPFAM" id="SSF56112">
    <property type="entry name" value="Protein kinase-like (PK-like)"/>
    <property type="match status" value="1"/>
</dbReference>
<dbReference type="GeneTree" id="ENSGT00940000155483"/>
<feature type="compositionally biased region" description="Pro residues" evidence="14">
    <location>
        <begin position="338"/>
        <end position="352"/>
    </location>
</feature>
<evidence type="ECO:0000256" key="7">
    <source>
        <dbReference type="ARBA" id="ARBA00022777"/>
    </source>
</evidence>
<evidence type="ECO:0000256" key="11">
    <source>
        <dbReference type="PIRNR" id="PIRNR038172"/>
    </source>
</evidence>
<evidence type="ECO:0000256" key="1">
    <source>
        <dbReference type="ARBA" id="ARBA00001946"/>
    </source>
</evidence>
<proteinExistence type="inferred from homology"/>
<feature type="domain" description="CNH" evidence="16">
    <location>
        <begin position="392"/>
        <end position="703"/>
    </location>
</feature>
<dbReference type="GO" id="GO:0008349">
    <property type="term" value="F:MAP kinase kinase kinase kinase activity"/>
    <property type="evidence" value="ECO:0007669"/>
    <property type="project" value="InterPro"/>
</dbReference>
<keyword evidence="18" id="KW-1185">Reference proteome</keyword>
<dbReference type="PIRSF" id="PIRSF038172">
    <property type="entry name" value="MAPKKKK"/>
    <property type="match status" value="1"/>
</dbReference>
<dbReference type="InterPro" id="IPR001180">
    <property type="entry name" value="CNH_dom"/>
</dbReference>
<evidence type="ECO:0000256" key="13">
    <source>
        <dbReference type="PROSITE-ProRule" id="PRU10141"/>
    </source>
</evidence>
<dbReference type="EC" id="2.7.11.1" evidence="11"/>
<dbReference type="InterPro" id="IPR050629">
    <property type="entry name" value="STE20/SPS1-PAK"/>
</dbReference>
<evidence type="ECO:0000259" key="16">
    <source>
        <dbReference type="PROSITE" id="PS50219"/>
    </source>
</evidence>
<dbReference type="Pfam" id="PF00780">
    <property type="entry name" value="CNH"/>
    <property type="match status" value="1"/>
</dbReference>
<sequence length="730" mass="82847">MNPGFDLSRRNPQEDFELIQRIGSGTYGDVYKARNVNTGELAAIKVIKLEPGEDFAVVQQEIIMMKDCKHPNIVAYFGSYLRRDKLWICMEFCGGGSLQDIYHVSSHVIVNNFTFPLLSFLNVSYFLIADFGVSAQITATIAKRKSFIGTPYWMAPEVAAVERKGGYNQLCDLWAVGITAIELAELQPPMFDLHPMRALFLMTKSNFQPPKLKDKMKWSNSFHHFVKMALTKNPKKRPTAEKLLQHPFVTQPLTRSLAIELLDKVNNPDHSTYHDFDDDDPEVGTVFTIISCLIIVSFSVFFQPKSIFIPQETHSTEDDNQGTIKRCPTSESPAKPSQVPPRPPPPRLPPQKPIALGNGGRKGERSMNIVLLGFSSFFQMGACFSKVFNGCPLKIHCATSWINPDTRDQYLIFGAEEGIYTLNLNELHETSMEQLFPRRCTWLYVMNNCLLSISGKASQLYSHNLPGLFDYARQMQKLPVAIPAHKLPDRILPRKFAVSAKIPETKWCQKCCVVRNPYTGHKYLCGALQTSIVLLEWVEPMQKFMLIKHIDFPIPCPLRMFEMLVVPEQEYPLVCVGVSRGRDFNQVVRFETVNPNSTSSWFTESDSPQTNVTHVTQLERDTILVCLDCCIKIVNLQGRLKSSRKLSSELTFDFQIESIVCLQDSVLAFWKHGMQGRSFRSNEVTQEISDNTRIFRLLGSDRVVVLESRPTDNPTANSNLYILAGHENSY</sequence>
<dbReference type="InterPro" id="IPR017441">
    <property type="entry name" value="Protein_kinase_ATP_BS"/>
</dbReference>
<reference evidence="17" key="1">
    <citation type="submission" date="2025-08" db="UniProtKB">
        <authorList>
            <consortium name="Ensembl"/>
        </authorList>
    </citation>
    <scope>IDENTIFICATION</scope>
</reference>
<dbReference type="GO" id="GO:0005524">
    <property type="term" value="F:ATP binding"/>
    <property type="evidence" value="ECO:0007669"/>
    <property type="project" value="UniProtKB-UniRule"/>
</dbReference>
<keyword evidence="6 11" id="KW-0547">Nucleotide-binding</keyword>
<evidence type="ECO:0000313" key="18">
    <source>
        <dbReference type="Proteomes" id="UP000694391"/>
    </source>
</evidence>
<accession>A0A8C0LDL8</accession>
<dbReference type="AlphaFoldDB" id="A0A8C0LDL8"/>
<keyword evidence="7 11" id="KW-0418">Kinase</keyword>
<evidence type="ECO:0000256" key="6">
    <source>
        <dbReference type="ARBA" id="ARBA00022741"/>
    </source>
</evidence>
<dbReference type="PANTHER" id="PTHR48012">
    <property type="entry name" value="STERILE20-LIKE KINASE, ISOFORM B-RELATED"/>
    <property type="match status" value="1"/>
</dbReference>
<evidence type="ECO:0000259" key="15">
    <source>
        <dbReference type="PROSITE" id="PS50011"/>
    </source>
</evidence>
<evidence type="ECO:0000256" key="8">
    <source>
        <dbReference type="ARBA" id="ARBA00022840"/>
    </source>
</evidence>
<evidence type="ECO:0000256" key="4">
    <source>
        <dbReference type="ARBA" id="ARBA00022553"/>
    </source>
</evidence>
<evidence type="ECO:0000256" key="2">
    <source>
        <dbReference type="ARBA" id="ARBA00008874"/>
    </source>
</evidence>
<organism evidence="17 18">
    <name type="scientific">Canis lupus dingo</name>
    <name type="common">dingo</name>
    <dbReference type="NCBI Taxonomy" id="286419"/>
    <lineage>
        <taxon>Eukaryota</taxon>
        <taxon>Metazoa</taxon>
        <taxon>Chordata</taxon>
        <taxon>Craniata</taxon>
        <taxon>Vertebrata</taxon>
        <taxon>Euteleostomi</taxon>
        <taxon>Mammalia</taxon>
        <taxon>Eutheria</taxon>
        <taxon>Laurasiatheria</taxon>
        <taxon>Carnivora</taxon>
        <taxon>Caniformia</taxon>
        <taxon>Canidae</taxon>
        <taxon>Canis</taxon>
    </lineage>
</organism>
<dbReference type="InterPro" id="IPR011009">
    <property type="entry name" value="Kinase-like_dom_sf"/>
</dbReference>
<dbReference type="FunFam" id="1.10.510.10:FF:001499">
    <property type="entry name" value="Kinase, STE STE20"/>
    <property type="match status" value="1"/>
</dbReference>
<comment type="similarity">
    <text evidence="2 11">Belongs to the protein kinase superfamily. STE Ser/Thr protein kinase family. STE20 subfamily.</text>
</comment>
<feature type="region of interest" description="Disordered" evidence="14">
    <location>
        <begin position="312"/>
        <end position="361"/>
    </location>
</feature>
<evidence type="ECO:0000256" key="5">
    <source>
        <dbReference type="ARBA" id="ARBA00022679"/>
    </source>
</evidence>
<reference evidence="17" key="2">
    <citation type="submission" date="2025-09" db="UniProtKB">
        <authorList>
            <consortium name="Ensembl"/>
        </authorList>
    </citation>
    <scope>IDENTIFICATION</scope>
</reference>
<comment type="function">
    <text evidence="11">Serine/threonine kinase that plays a role in the response to environmental stress. Appears to act upstream of the JUN N-terminal pathway.</text>
</comment>
<dbReference type="PROSITE" id="PS50011">
    <property type="entry name" value="PROTEIN_KINASE_DOM"/>
    <property type="match status" value="1"/>
</dbReference>
<evidence type="ECO:0000256" key="14">
    <source>
        <dbReference type="SAM" id="MobiDB-lite"/>
    </source>
</evidence>
<comment type="catalytic activity">
    <reaction evidence="10 11">
        <text>L-seryl-[protein] + ATP = O-phospho-L-seryl-[protein] + ADP + H(+)</text>
        <dbReference type="Rhea" id="RHEA:17989"/>
        <dbReference type="Rhea" id="RHEA-COMP:9863"/>
        <dbReference type="Rhea" id="RHEA-COMP:11604"/>
        <dbReference type="ChEBI" id="CHEBI:15378"/>
        <dbReference type="ChEBI" id="CHEBI:29999"/>
        <dbReference type="ChEBI" id="CHEBI:30616"/>
        <dbReference type="ChEBI" id="CHEBI:83421"/>
        <dbReference type="ChEBI" id="CHEBI:456216"/>
        <dbReference type="EC" id="2.7.11.1"/>
    </reaction>
</comment>
<feature type="binding site" evidence="12">
    <location>
        <begin position="22"/>
        <end position="30"/>
    </location>
    <ligand>
        <name>ATP</name>
        <dbReference type="ChEBI" id="CHEBI:30616"/>
    </ligand>
</feature>
<protein>
    <recommendedName>
        <fullName evidence="11">Mitogen-activated protein kinase kinase kinase kinase</fullName>
        <ecNumber evidence="11">2.7.11.1</ecNumber>
    </recommendedName>
</protein>
<name>A0A8C0LDL8_CANLU</name>
<evidence type="ECO:0000256" key="3">
    <source>
        <dbReference type="ARBA" id="ARBA00022527"/>
    </source>
</evidence>
<dbReference type="InterPro" id="IPR000719">
    <property type="entry name" value="Prot_kinase_dom"/>
</dbReference>
<dbReference type="PROSITE" id="PS50219">
    <property type="entry name" value="CNH"/>
    <property type="match status" value="1"/>
</dbReference>
<dbReference type="Proteomes" id="UP000694391">
    <property type="component" value="Unplaced"/>
</dbReference>
<keyword evidence="8 11" id="KW-0067">ATP-binding</keyword>
<dbReference type="Ensembl" id="ENSCAFT00020033332.1">
    <property type="protein sequence ID" value="ENSCAFP00020028890.1"/>
    <property type="gene ID" value="ENSCAFG00020021821.1"/>
</dbReference>
<comment type="cofactor">
    <cofactor evidence="1 11">
        <name>Mg(2+)</name>
        <dbReference type="ChEBI" id="CHEBI:18420"/>
    </cofactor>
</comment>
<gene>
    <name evidence="17" type="primary">MAP4K3</name>
</gene>
<evidence type="ECO:0000256" key="12">
    <source>
        <dbReference type="PIRSR" id="PIRSR038172-2"/>
    </source>
</evidence>
<comment type="catalytic activity">
    <reaction evidence="9 11">
        <text>L-threonyl-[protein] + ATP = O-phospho-L-threonyl-[protein] + ADP + H(+)</text>
        <dbReference type="Rhea" id="RHEA:46608"/>
        <dbReference type="Rhea" id="RHEA-COMP:11060"/>
        <dbReference type="Rhea" id="RHEA-COMP:11605"/>
        <dbReference type="ChEBI" id="CHEBI:15378"/>
        <dbReference type="ChEBI" id="CHEBI:30013"/>
        <dbReference type="ChEBI" id="CHEBI:30616"/>
        <dbReference type="ChEBI" id="CHEBI:61977"/>
        <dbReference type="ChEBI" id="CHEBI:456216"/>
        <dbReference type="EC" id="2.7.11.1"/>
    </reaction>
</comment>
<evidence type="ECO:0000313" key="17">
    <source>
        <dbReference type="Ensembl" id="ENSCAFP00020028890.1"/>
    </source>
</evidence>
<dbReference type="InterPro" id="IPR021160">
    <property type="entry name" value="MAPKKKK"/>
</dbReference>
<dbReference type="PANTHER" id="PTHR48012:SF17">
    <property type="entry name" value="MITOGEN-ACTIVATED PROTEIN KINASE KINASE KINASE KINASE 3"/>
    <property type="match status" value="1"/>
</dbReference>
<evidence type="ECO:0000256" key="10">
    <source>
        <dbReference type="ARBA" id="ARBA00048679"/>
    </source>
</evidence>
<dbReference type="SMART" id="SM00036">
    <property type="entry name" value="CNH"/>
    <property type="match status" value="1"/>
</dbReference>
<dbReference type="Pfam" id="PF00069">
    <property type="entry name" value="Pkinase"/>
    <property type="match status" value="2"/>
</dbReference>
<dbReference type="Gene3D" id="1.10.510.10">
    <property type="entry name" value="Transferase(Phosphotransferase) domain 1"/>
    <property type="match status" value="2"/>
</dbReference>
<keyword evidence="3 11" id="KW-0723">Serine/threonine-protein kinase</keyword>
<keyword evidence="4" id="KW-0597">Phosphoprotein</keyword>
<dbReference type="GO" id="GO:0005737">
    <property type="term" value="C:cytoplasm"/>
    <property type="evidence" value="ECO:0007669"/>
    <property type="project" value="TreeGrafter"/>
</dbReference>
<dbReference type="PROSITE" id="PS00107">
    <property type="entry name" value="PROTEIN_KINASE_ATP"/>
    <property type="match status" value="1"/>
</dbReference>
<keyword evidence="5 11" id="KW-0808">Transferase</keyword>
<evidence type="ECO:0000256" key="9">
    <source>
        <dbReference type="ARBA" id="ARBA00047899"/>
    </source>
</evidence>